<proteinExistence type="inferred from homology"/>
<dbReference type="Proteomes" id="UP000827724">
    <property type="component" value="Unassembled WGS sequence"/>
</dbReference>
<evidence type="ECO:0000256" key="1">
    <source>
        <dbReference type="ARBA" id="ARBA00004308"/>
    </source>
</evidence>
<dbReference type="GO" id="GO:0012505">
    <property type="term" value="C:endomembrane system"/>
    <property type="evidence" value="ECO:0007669"/>
    <property type="project" value="UniProtKB-SubCell"/>
</dbReference>
<evidence type="ECO:0000256" key="2">
    <source>
        <dbReference type="ARBA" id="ARBA00006613"/>
    </source>
</evidence>
<evidence type="ECO:0000256" key="6">
    <source>
        <dbReference type="PIRNR" id="PIRNR002291"/>
    </source>
</evidence>
<dbReference type="PANTHER" id="PTHR11134">
    <property type="entry name" value="ADAPTOR COMPLEX SUBUNIT BETA FAMILY MEMBER"/>
    <property type="match status" value="1"/>
</dbReference>
<dbReference type="GO" id="GO:0030117">
    <property type="term" value="C:membrane coat"/>
    <property type="evidence" value="ECO:0007669"/>
    <property type="project" value="InterPro"/>
</dbReference>
<dbReference type="GO" id="GO:0030276">
    <property type="term" value="F:clathrin binding"/>
    <property type="evidence" value="ECO:0007669"/>
    <property type="project" value="InterPro"/>
</dbReference>
<dbReference type="GO" id="GO:0006886">
    <property type="term" value="P:intracellular protein transport"/>
    <property type="evidence" value="ECO:0007669"/>
    <property type="project" value="InterPro"/>
</dbReference>
<evidence type="ECO:0000313" key="10">
    <source>
        <dbReference type="Proteomes" id="UP000827724"/>
    </source>
</evidence>
<comment type="caution">
    <text evidence="9">The sequence shown here is derived from an EMBL/GenBank/DDBJ whole genome shotgun (WGS) entry which is preliminary data.</text>
</comment>
<organism evidence="9 10">
    <name type="scientific">Trichoderma cornu-damae</name>
    <dbReference type="NCBI Taxonomy" id="654480"/>
    <lineage>
        <taxon>Eukaryota</taxon>
        <taxon>Fungi</taxon>
        <taxon>Dikarya</taxon>
        <taxon>Ascomycota</taxon>
        <taxon>Pezizomycotina</taxon>
        <taxon>Sordariomycetes</taxon>
        <taxon>Hypocreomycetidae</taxon>
        <taxon>Hypocreales</taxon>
        <taxon>Hypocreaceae</taxon>
        <taxon>Trichoderma</taxon>
    </lineage>
</organism>
<evidence type="ECO:0000256" key="4">
    <source>
        <dbReference type="ARBA" id="ARBA00022927"/>
    </source>
</evidence>
<evidence type="ECO:0000259" key="8">
    <source>
        <dbReference type="Pfam" id="PF01602"/>
    </source>
</evidence>
<name>A0A9P8QPK5_9HYPO</name>
<evidence type="ECO:0000256" key="7">
    <source>
        <dbReference type="SAM" id="MobiDB-lite"/>
    </source>
</evidence>
<protein>
    <recommendedName>
        <fullName evidence="6">AP complex subunit beta</fullName>
    </recommendedName>
</protein>
<dbReference type="InterPro" id="IPR026739">
    <property type="entry name" value="AP_beta"/>
</dbReference>
<reference evidence="9" key="1">
    <citation type="submission" date="2021-08" db="EMBL/GenBank/DDBJ databases">
        <title>Chromosome-Level Trichoderma cornu-damae using Hi-C Data.</title>
        <authorList>
            <person name="Kim C.S."/>
        </authorList>
    </citation>
    <scope>NUCLEOTIDE SEQUENCE</scope>
    <source>
        <strain evidence="9">KA19-0412C</strain>
    </source>
</reference>
<dbReference type="PIRSF" id="PIRSF002291">
    <property type="entry name" value="AP_complex_beta"/>
    <property type="match status" value="1"/>
</dbReference>
<dbReference type="Gene3D" id="1.25.10.10">
    <property type="entry name" value="Leucine-rich Repeat Variant"/>
    <property type="match status" value="1"/>
</dbReference>
<dbReference type="Pfam" id="PF01602">
    <property type="entry name" value="Adaptin_N"/>
    <property type="match status" value="1"/>
</dbReference>
<evidence type="ECO:0000256" key="5">
    <source>
        <dbReference type="ARBA" id="ARBA00023136"/>
    </source>
</evidence>
<keyword evidence="5 6" id="KW-0472">Membrane</keyword>
<evidence type="ECO:0000256" key="3">
    <source>
        <dbReference type="ARBA" id="ARBA00022448"/>
    </source>
</evidence>
<evidence type="ECO:0000313" key="9">
    <source>
        <dbReference type="EMBL" id="KAH6606177.1"/>
    </source>
</evidence>
<feature type="region of interest" description="Disordered" evidence="7">
    <location>
        <begin position="715"/>
        <end position="739"/>
    </location>
</feature>
<keyword evidence="10" id="KW-1185">Reference proteome</keyword>
<dbReference type="InterPro" id="IPR011989">
    <property type="entry name" value="ARM-like"/>
</dbReference>
<dbReference type="AlphaFoldDB" id="A0A9P8QPK5"/>
<gene>
    <name evidence="9" type="ORF">Trco_005330</name>
</gene>
<feature type="region of interest" description="Disordered" evidence="7">
    <location>
        <begin position="642"/>
        <end position="665"/>
    </location>
</feature>
<dbReference type="OrthoDB" id="10254310at2759"/>
<dbReference type="FunFam" id="1.25.10.10:FF:000058">
    <property type="entry name" value="AP complex subunit beta"/>
    <property type="match status" value="1"/>
</dbReference>
<accession>A0A9P8QPK5</accession>
<dbReference type="SUPFAM" id="SSF48371">
    <property type="entry name" value="ARM repeat"/>
    <property type="match status" value="1"/>
</dbReference>
<comment type="similarity">
    <text evidence="2 6">Belongs to the adaptor complexes large subunit family.</text>
</comment>
<comment type="function">
    <text evidence="6">Adaptins are components of the adaptor complexes which link clathrin to receptors in coated vesicles. Clathrin-associated protein complexes are believed to interact with the cytoplasmic tails of membrane proteins, leading to their selection and concentration.</text>
</comment>
<dbReference type="InterPro" id="IPR016342">
    <property type="entry name" value="AP_complex_bsu_1_2_4"/>
</dbReference>
<dbReference type="InterPro" id="IPR002553">
    <property type="entry name" value="Clathrin/coatomer_adapt-like_N"/>
</dbReference>
<sequence>MAVNRIRGAFAAPRKGETFELRAGLVSQYAYERKESIQKTIMAMTLGKDVSALFPDVLKNIATGDLDQKKLVYLYLMNYAKTHPDLCILAVNTFVQDSEDPNPLVRALAIRTMGCIRVDKMVDYMEEPLRKTLRDESPYVRKTAAICVAKLFDLNPAMCIENGFIETLQEMIGDPNPMVVANSVQALAEISETAPETRALLVTPAVLKKLLMAMNECTEWGRITILTVLADYAATDVKESEHICERVIPQFQHVNPSVVLAAVKVVFIHMKSINSELVRSYLKKMAPPLVTLVASAPEVQYVALRNIDLLLQAKPDILSKELRVFFCKYNDPPYVKMQKLEIMVRIANERNYEQLLSELKEYALEVDMDFVRRAIKAIGQVAIKIEDASSKCVQALEDLLATKVNYVVQEVVVVIKDILRKYPGYEGVIPSLCNYIDELDEANARGSLIWIVGEYAEKISNAEEILDGFVDTFLEEFTQTQLQILTAVVKLFLKKPSGAQSLVQKVLQEATTNNDNPDIRDRAYVYWRLLSGDLEVAKNIVLSQKPTIATTMTSLPATLLEQLLSELSTLASVYHKPPEAFVGKGRFGADEIQRAAIQEQRQNAAENPIAASVAAAAANGSASVSQSNIENLLDIDFDGAAPASHEQTSATGTPDRVSSPATGGMADMMSMFDPPSTAGHSGAASAAPAGGMNDLMSGFEGLNFGAANTSEPLPAAMQLHNAHGGSHPKKDSDDPFGLL</sequence>
<comment type="subcellular location">
    <subcellularLocation>
        <location evidence="1">Endomembrane system</location>
    </subcellularLocation>
</comment>
<keyword evidence="3 6" id="KW-0813">Transport</keyword>
<dbReference type="InterPro" id="IPR016024">
    <property type="entry name" value="ARM-type_fold"/>
</dbReference>
<keyword evidence="4 6" id="KW-0653">Protein transport</keyword>
<dbReference type="GO" id="GO:0016192">
    <property type="term" value="P:vesicle-mediated transport"/>
    <property type="evidence" value="ECO:0007669"/>
    <property type="project" value="InterPro"/>
</dbReference>
<feature type="domain" description="Clathrin/coatomer adaptor adaptin-like N-terminal" evidence="8">
    <location>
        <begin position="15"/>
        <end position="531"/>
    </location>
</feature>
<dbReference type="EMBL" id="JAIWOZ010000004">
    <property type="protein sequence ID" value="KAH6606177.1"/>
    <property type="molecule type" value="Genomic_DNA"/>
</dbReference>